<evidence type="ECO:0000256" key="1">
    <source>
        <dbReference type="ARBA" id="ARBA00004370"/>
    </source>
</evidence>
<dbReference type="EMBL" id="CP039396">
    <property type="protein sequence ID" value="QCD41218.1"/>
    <property type="molecule type" value="Genomic_DNA"/>
</dbReference>
<dbReference type="PANTHER" id="PTHR30329">
    <property type="entry name" value="STATOR ELEMENT OF FLAGELLAR MOTOR COMPLEX"/>
    <property type="match status" value="1"/>
</dbReference>
<dbReference type="InterPro" id="IPR011250">
    <property type="entry name" value="OMP/PagP_B-barrel"/>
</dbReference>
<proteinExistence type="predicted"/>
<keyword evidence="3 4" id="KW-0472">Membrane</keyword>
<keyword evidence="2 5" id="KW-0732">Signal</keyword>
<keyword evidence="8" id="KW-1185">Reference proteome</keyword>
<reference evidence="8" key="1">
    <citation type="submission" date="2019-02" db="EMBL/GenBank/DDBJ databases">
        <title>Isolation and identification of novel species under the genus Muribaculum.</title>
        <authorList>
            <person name="Miyake S."/>
            <person name="Ding Y."/>
            <person name="Low A."/>
            <person name="Soh M."/>
            <person name="Seedorf H."/>
        </authorList>
    </citation>
    <scope>NUCLEOTIDE SEQUENCE [LARGE SCALE GENOMIC DNA]</scope>
    <source>
        <strain evidence="8">H5</strain>
    </source>
</reference>
<dbReference type="InterPro" id="IPR050330">
    <property type="entry name" value="Bact_OuterMem_StrucFunc"/>
</dbReference>
<evidence type="ECO:0000256" key="5">
    <source>
        <dbReference type="SAM" id="SignalP"/>
    </source>
</evidence>
<dbReference type="GO" id="GO:0009279">
    <property type="term" value="C:cell outer membrane"/>
    <property type="evidence" value="ECO:0007669"/>
    <property type="project" value="InterPro"/>
</dbReference>
<dbReference type="SUPFAM" id="SSF103088">
    <property type="entry name" value="OmpA-like"/>
    <property type="match status" value="1"/>
</dbReference>
<dbReference type="KEGG" id="ddb:E7747_02170"/>
<organism evidence="7 8">
    <name type="scientific">Duncaniella dubosii</name>
    <dbReference type="NCBI Taxonomy" id="2518971"/>
    <lineage>
        <taxon>Bacteria</taxon>
        <taxon>Pseudomonadati</taxon>
        <taxon>Bacteroidota</taxon>
        <taxon>Bacteroidia</taxon>
        <taxon>Bacteroidales</taxon>
        <taxon>Muribaculaceae</taxon>
        <taxon>Duncaniella</taxon>
    </lineage>
</organism>
<dbReference type="Gene3D" id="3.30.1330.60">
    <property type="entry name" value="OmpA-like domain"/>
    <property type="match status" value="1"/>
</dbReference>
<feature type="signal peptide" evidence="5">
    <location>
        <begin position="1"/>
        <end position="22"/>
    </location>
</feature>
<dbReference type="InterPro" id="IPR006690">
    <property type="entry name" value="OMPA-like_CS"/>
</dbReference>
<evidence type="ECO:0000313" key="7">
    <source>
        <dbReference type="EMBL" id="QCD41218.1"/>
    </source>
</evidence>
<dbReference type="InterPro" id="IPR036737">
    <property type="entry name" value="OmpA-like_sf"/>
</dbReference>
<accession>A0A4V1D2Z4</accession>
<dbReference type="InterPro" id="IPR027385">
    <property type="entry name" value="Beta-barrel_OMP"/>
</dbReference>
<dbReference type="Proteomes" id="UP000297149">
    <property type="component" value="Chromosome"/>
</dbReference>
<protein>
    <submittedName>
        <fullName evidence="7">OmpA family protein</fullName>
    </submittedName>
</protein>
<dbReference type="AlphaFoldDB" id="A0A4V1D2Z4"/>
<name>A0A4V1D2Z4_9BACT</name>
<sequence>MKINKLFLTASFALCAAFMANAQEAQEETEYVFQPHWYVQGQVGMQETLGETSFGKLASFNAQVGVGYRFNPVLGARLIFNGWTSKGSIEVDGKRSDWKWNYVAPTVNATVDLVNLIGGFNPERPVNAGIFAGIGANIAARNGEANDVNNALKASVYKDLDAAARPDVLRNIWTGTKARFVGQFGVYADYNLTSNLKLGLELQANVLPDGYNSKKAGNADWYFNGLVGVKYAFGTTFTKQKRKKCCAATAEPKIIEKIVEVPVEKIVVKEVIKEVPAPLTRDVFFKISTIKITKDEMYKVAEVARYMKTNPDTKVTVTGYADKGTGSMKLNLRLSAQRAEAVANALIKEYGIASDRITVKSMGEVEDQPYPTPAQNRVAICIVE</sequence>
<evidence type="ECO:0000256" key="2">
    <source>
        <dbReference type="ARBA" id="ARBA00022729"/>
    </source>
</evidence>
<dbReference type="PANTHER" id="PTHR30329:SF21">
    <property type="entry name" value="LIPOPROTEIN YIAD-RELATED"/>
    <property type="match status" value="1"/>
</dbReference>
<gene>
    <name evidence="7" type="ORF">E7747_02170</name>
</gene>
<dbReference type="Pfam" id="PF00691">
    <property type="entry name" value="OmpA"/>
    <property type="match status" value="1"/>
</dbReference>
<dbReference type="PROSITE" id="PS51123">
    <property type="entry name" value="OMPA_2"/>
    <property type="match status" value="1"/>
</dbReference>
<dbReference type="SUPFAM" id="SSF56925">
    <property type="entry name" value="OMPA-like"/>
    <property type="match status" value="1"/>
</dbReference>
<evidence type="ECO:0000313" key="8">
    <source>
        <dbReference type="Proteomes" id="UP000297149"/>
    </source>
</evidence>
<feature type="domain" description="OmpA-like" evidence="6">
    <location>
        <begin position="272"/>
        <end position="384"/>
    </location>
</feature>
<evidence type="ECO:0000259" key="6">
    <source>
        <dbReference type="PROSITE" id="PS51123"/>
    </source>
</evidence>
<dbReference type="CDD" id="cd07185">
    <property type="entry name" value="OmpA_C-like"/>
    <property type="match status" value="1"/>
</dbReference>
<dbReference type="PROSITE" id="PS01068">
    <property type="entry name" value="OMPA_1"/>
    <property type="match status" value="1"/>
</dbReference>
<comment type="subcellular location">
    <subcellularLocation>
        <location evidence="1">Membrane</location>
    </subcellularLocation>
</comment>
<evidence type="ECO:0000256" key="4">
    <source>
        <dbReference type="PROSITE-ProRule" id="PRU00473"/>
    </source>
</evidence>
<dbReference type="RefSeq" id="WP_123615486.1">
    <property type="nucleotide sequence ID" value="NZ_CBFGAE010000023.1"/>
</dbReference>
<evidence type="ECO:0000256" key="3">
    <source>
        <dbReference type="ARBA" id="ARBA00023136"/>
    </source>
</evidence>
<feature type="chain" id="PRO_5020506305" evidence="5">
    <location>
        <begin position="23"/>
        <end position="384"/>
    </location>
</feature>
<dbReference type="Gene3D" id="2.40.160.20">
    <property type="match status" value="1"/>
</dbReference>
<dbReference type="Pfam" id="PF13505">
    <property type="entry name" value="OMP_b-brl"/>
    <property type="match status" value="1"/>
</dbReference>
<dbReference type="InterPro" id="IPR006665">
    <property type="entry name" value="OmpA-like"/>
</dbReference>